<dbReference type="RefSeq" id="WP_175011469.1">
    <property type="nucleotide sequence ID" value="NZ_CABVQN010000004.1"/>
</dbReference>
<evidence type="ECO:0000256" key="1">
    <source>
        <dbReference type="SAM" id="MobiDB-lite"/>
    </source>
</evidence>
<organism evidence="3 4">
    <name type="scientific">Burkholderia lata (strain ATCC 17760 / DSM 23089 / LMG 22485 / NCIMB 9086 / R18194 / 383)</name>
    <dbReference type="NCBI Taxonomy" id="482957"/>
    <lineage>
        <taxon>Bacteria</taxon>
        <taxon>Pseudomonadati</taxon>
        <taxon>Pseudomonadota</taxon>
        <taxon>Betaproteobacteria</taxon>
        <taxon>Burkholderiales</taxon>
        <taxon>Burkholderiaceae</taxon>
        <taxon>Burkholderia</taxon>
        <taxon>Burkholderia cepacia complex</taxon>
    </lineage>
</organism>
<name>A0A6P2VKZ4_BURL3</name>
<evidence type="ECO:0000259" key="2">
    <source>
        <dbReference type="Pfam" id="PF07514"/>
    </source>
</evidence>
<evidence type="ECO:0000313" key="4">
    <source>
        <dbReference type="Proteomes" id="UP000494110"/>
    </source>
</evidence>
<dbReference type="InterPro" id="IPR011119">
    <property type="entry name" value="Unchr_helicase_relaxase_TraI"/>
</dbReference>
<dbReference type="Gene3D" id="1.10.3210.40">
    <property type="match status" value="1"/>
</dbReference>
<proteinExistence type="predicted"/>
<sequence length="401" mass="43933">MDFSLRPSSDLLRGIEAETGLLTRIRSSSEAKPDVFENYWQPLINAIADYVQECPLEQVCFSEPGGLLRYALMSGYYALQIGNQQFFTGKHGAEQRRLLVPQYRFAVFYSTLAGIPALMHSRLIVRAGGKTWTPFHSQPALCNWVRAQKASKFTIEWRLEELKISPANAVAWAADVVGIGTWQNLAEEVALLAHDAIHRIEPTNAESPVTTCVRQAYRTAREFETRAMTGRYQKTTMPDGVTPATIQSFGEQIVAKQTSQATATPKPLEATNAPAAPPADSSADPTGNVGQGASVPAHEKPQLEPAPTKPAESATSYPPIVLDIFKAICAQENYEDVKKSCNETESGIVVPVHIFAKHGLPSSSVLQILQENNLLVQISPTRRSAILARAVRPLLFPSTPR</sequence>
<gene>
    <name evidence="3" type="ORF">BLA39750_01333</name>
</gene>
<feature type="region of interest" description="Disordered" evidence="1">
    <location>
        <begin position="255"/>
        <end position="315"/>
    </location>
</feature>
<dbReference type="EMBL" id="CABVQN010000004">
    <property type="protein sequence ID" value="VWC82849.1"/>
    <property type="molecule type" value="Genomic_DNA"/>
</dbReference>
<reference evidence="3 4" key="1">
    <citation type="submission" date="2019-09" db="EMBL/GenBank/DDBJ databases">
        <authorList>
            <person name="Depoorter E."/>
        </authorList>
    </citation>
    <scope>NUCLEOTIDE SEQUENCE [LARGE SCALE GENOMIC DNA]</scope>
    <source>
        <strain evidence="3">R-39750</strain>
    </source>
</reference>
<protein>
    <recommendedName>
        <fullName evidence="2">Uncharacterized domain-containing protein</fullName>
    </recommendedName>
</protein>
<dbReference type="Pfam" id="PF07514">
    <property type="entry name" value="TraI_2"/>
    <property type="match status" value="1"/>
</dbReference>
<dbReference type="AlphaFoldDB" id="A0A6P2VKZ4"/>
<dbReference type="Proteomes" id="UP000494110">
    <property type="component" value="Unassembled WGS sequence"/>
</dbReference>
<evidence type="ECO:0000313" key="3">
    <source>
        <dbReference type="EMBL" id="VWC82849.1"/>
    </source>
</evidence>
<feature type="domain" description="Uncharacterised" evidence="2">
    <location>
        <begin position="18"/>
        <end position="219"/>
    </location>
</feature>
<accession>A0A6P2VKZ4</accession>